<sequence>MICVMIESKFHIEGGVGYQVCLGFVKNLDSEGQAQEVTTEFVLSGNYEVDIAGVRYSAKVNLHSPNLPTQYPDKERGAYLATREEQVAR</sequence>
<dbReference type="EMBL" id="OC319047">
    <property type="protein sequence ID" value="CAD7404109.1"/>
    <property type="molecule type" value="Genomic_DNA"/>
</dbReference>
<accession>A0A7R9CXY8</accession>
<dbReference type="AlphaFoldDB" id="A0A7R9CXY8"/>
<reference evidence="1" key="1">
    <citation type="submission" date="2020-11" db="EMBL/GenBank/DDBJ databases">
        <authorList>
            <person name="Tran Van P."/>
        </authorList>
    </citation>
    <scope>NUCLEOTIDE SEQUENCE</scope>
</reference>
<evidence type="ECO:0000313" key="1">
    <source>
        <dbReference type="EMBL" id="CAD7404109.1"/>
    </source>
</evidence>
<protein>
    <submittedName>
        <fullName evidence="1">Uncharacterized protein</fullName>
    </submittedName>
</protein>
<proteinExistence type="predicted"/>
<organism evidence="1">
    <name type="scientific">Timema cristinae</name>
    <name type="common">Walking stick</name>
    <dbReference type="NCBI Taxonomy" id="61476"/>
    <lineage>
        <taxon>Eukaryota</taxon>
        <taxon>Metazoa</taxon>
        <taxon>Ecdysozoa</taxon>
        <taxon>Arthropoda</taxon>
        <taxon>Hexapoda</taxon>
        <taxon>Insecta</taxon>
        <taxon>Pterygota</taxon>
        <taxon>Neoptera</taxon>
        <taxon>Polyneoptera</taxon>
        <taxon>Phasmatodea</taxon>
        <taxon>Timematodea</taxon>
        <taxon>Timematoidea</taxon>
        <taxon>Timematidae</taxon>
        <taxon>Timema</taxon>
    </lineage>
</organism>
<gene>
    <name evidence="1" type="ORF">TCEB3V08_LOCUS7329</name>
</gene>
<name>A0A7R9CXY8_TIMCR</name>